<feature type="compositionally biased region" description="Acidic residues" evidence="6">
    <location>
        <begin position="356"/>
        <end position="367"/>
    </location>
</feature>
<feature type="domain" description="TAFII55 protein conserved region" evidence="7">
    <location>
        <begin position="159"/>
        <end position="321"/>
    </location>
</feature>
<evidence type="ECO:0000313" key="8">
    <source>
        <dbReference type="EMBL" id="TVY94440.1"/>
    </source>
</evidence>
<feature type="compositionally biased region" description="Polar residues" evidence="6">
    <location>
        <begin position="408"/>
        <end position="419"/>
    </location>
</feature>
<dbReference type="InterPro" id="IPR037817">
    <property type="entry name" value="TAF7"/>
</dbReference>
<comment type="caution">
    <text evidence="8">The sequence shown here is derived from an EMBL/GenBank/DDBJ whole genome shotgun (WGS) entry which is preliminary data.</text>
</comment>
<dbReference type="SMART" id="SM01370">
    <property type="entry name" value="TAFII55_N"/>
    <property type="match status" value="1"/>
</dbReference>
<evidence type="ECO:0000256" key="3">
    <source>
        <dbReference type="ARBA" id="ARBA00023015"/>
    </source>
</evidence>
<dbReference type="GO" id="GO:0003743">
    <property type="term" value="F:translation initiation factor activity"/>
    <property type="evidence" value="ECO:0007669"/>
    <property type="project" value="UniProtKB-KW"/>
</dbReference>
<keyword evidence="4" id="KW-0804">Transcription</keyword>
<reference evidence="8 9" key="1">
    <citation type="submission" date="2018-05" db="EMBL/GenBank/DDBJ databases">
        <title>Genome sequencing and assembly of the regulated plant pathogen Lachnellula willkommii and related sister species for the development of diagnostic species identification markers.</title>
        <authorList>
            <person name="Giroux E."/>
            <person name="Bilodeau G."/>
        </authorList>
    </citation>
    <scope>NUCLEOTIDE SEQUENCE [LARGE SCALE GENOMIC DNA]</scope>
    <source>
        <strain evidence="8 9">CBS 172.35</strain>
    </source>
</reference>
<comment type="similarity">
    <text evidence="2">Belongs to the TAF7 family.</text>
</comment>
<dbReference type="Pfam" id="PF04658">
    <property type="entry name" value="TAFII55_N"/>
    <property type="match status" value="1"/>
</dbReference>
<feature type="compositionally biased region" description="Basic and acidic residues" evidence="6">
    <location>
        <begin position="80"/>
        <end position="91"/>
    </location>
</feature>
<feature type="region of interest" description="Disordered" evidence="6">
    <location>
        <begin position="403"/>
        <end position="457"/>
    </location>
</feature>
<keyword evidence="5" id="KW-0539">Nucleus</keyword>
<feature type="compositionally biased region" description="Basic residues" evidence="6">
    <location>
        <begin position="129"/>
        <end position="139"/>
    </location>
</feature>
<dbReference type="GO" id="GO:0005669">
    <property type="term" value="C:transcription factor TFIID complex"/>
    <property type="evidence" value="ECO:0007669"/>
    <property type="project" value="InterPro"/>
</dbReference>
<dbReference type="Proteomes" id="UP000315522">
    <property type="component" value="Unassembled WGS sequence"/>
</dbReference>
<feature type="compositionally biased region" description="Acidic residues" evidence="6">
    <location>
        <begin position="428"/>
        <end position="450"/>
    </location>
</feature>
<proteinExistence type="inferred from homology"/>
<keyword evidence="8" id="KW-0396">Initiation factor</keyword>
<evidence type="ECO:0000256" key="4">
    <source>
        <dbReference type="ARBA" id="ARBA00023163"/>
    </source>
</evidence>
<evidence type="ECO:0000256" key="2">
    <source>
        <dbReference type="ARBA" id="ARBA00009368"/>
    </source>
</evidence>
<evidence type="ECO:0000313" key="9">
    <source>
        <dbReference type="Proteomes" id="UP000315522"/>
    </source>
</evidence>
<feature type="region of interest" description="Disordered" evidence="6">
    <location>
        <begin position="1"/>
        <end position="153"/>
    </location>
</feature>
<accession>A0A559MN97</accession>
<dbReference type="PANTHER" id="PTHR12228:SF0">
    <property type="entry name" value="TATA-BOX BINDING PROTEIN ASSOCIATED FACTOR 7"/>
    <property type="match status" value="1"/>
</dbReference>
<dbReference type="GO" id="GO:0016251">
    <property type="term" value="F:RNA polymerase II general transcription initiation factor activity"/>
    <property type="evidence" value="ECO:0007669"/>
    <property type="project" value="TreeGrafter"/>
</dbReference>
<protein>
    <submittedName>
        <fullName evidence="8">Transcription initiation factor TFIID subunit</fullName>
    </submittedName>
</protein>
<dbReference type="EMBL" id="QGML01000009">
    <property type="protein sequence ID" value="TVY94440.1"/>
    <property type="molecule type" value="Genomic_DNA"/>
</dbReference>
<evidence type="ECO:0000256" key="6">
    <source>
        <dbReference type="SAM" id="MobiDB-lite"/>
    </source>
</evidence>
<feature type="compositionally biased region" description="Low complexity" evidence="6">
    <location>
        <begin position="19"/>
        <end position="33"/>
    </location>
</feature>
<dbReference type="CDD" id="cd08047">
    <property type="entry name" value="TAF7"/>
    <property type="match status" value="1"/>
</dbReference>
<evidence type="ECO:0000259" key="7">
    <source>
        <dbReference type="SMART" id="SM01370"/>
    </source>
</evidence>
<sequence length="520" mass="56843">MSGIKLKLNTGIPRDASLATPSATPGAGPASTPRSSTPGGPKLKLIAKSTPSTPAPTIEDVPKPKKTKAGRASKPSAKLLESKKRPPKDVDSESENEGSTIAVQPPAAKRVKISFGPKTPAIAQTPVHIKPKLKGKPPKHPPGDGYDSEASDRELDPTIEEEFVLRMFPGDDCEYLREAIVNKKIGLPLSQGGADVQMKFYEANGRRASVNIRSHLYAATLVDLPCIVEGMKSWDKRGWWKSADICQMLWVFAPIAREDEAKTIPLPNIIDPKTFQYPHGLTPPMHYARKRRFRKRISRTAIEAVEAEVERLMTEDKAAVSSKWEMFDVEEESRRESAFSPESSPDGYEDGQGQYSEDDDAEGEVDDTPGYFGQEHHVNGAVDEAMDAELEAELEAAMQAENLEAATPMSTNEGATLNGGTPGRVEEDSGDESVEDEDADDEDDSEGGIDEEARAKLAQIQGMREDIVDLEKQIENVQAQLAAQTNMLLKKRLEDNVRKLKAELQLKKSSIGEGDGDEDD</sequence>
<dbReference type="PANTHER" id="PTHR12228">
    <property type="entry name" value="TRANSCRIPTION INITIATION FACTOR TFIID 55 KD SUBUNIT-RELATED"/>
    <property type="match status" value="1"/>
</dbReference>
<organism evidence="8 9">
    <name type="scientific">Lachnellula willkommii</name>
    <dbReference type="NCBI Taxonomy" id="215461"/>
    <lineage>
        <taxon>Eukaryota</taxon>
        <taxon>Fungi</taxon>
        <taxon>Dikarya</taxon>
        <taxon>Ascomycota</taxon>
        <taxon>Pezizomycotina</taxon>
        <taxon>Leotiomycetes</taxon>
        <taxon>Helotiales</taxon>
        <taxon>Lachnaceae</taxon>
        <taxon>Lachnellula</taxon>
    </lineage>
</organism>
<keyword evidence="3" id="KW-0805">Transcription regulation</keyword>
<keyword evidence="8" id="KW-0648">Protein biosynthesis</keyword>
<evidence type="ECO:0000256" key="1">
    <source>
        <dbReference type="ARBA" id="ARBA00004123"/>
    </source>
</evidence>
<evidence type="ECO:0000256" key="5">
    <source>
        <dbReference type="ARBA" id="ARBA00023242"/>
    </source>
</evidence>
<dbReference type="AlphaFoldDB" id="A0A559MN97"/>
<gene>
    <name evidence="8" type="primary">taf7</name>
    <name evidence="8" type="ORF">LAWI1_G000241</name>
</gene>
<dbReference type="GO" id="GO:0051123">
    <property type="term" value="P:RNA polymerase II preinitiation complex assembly"/>
    <property type="evidence" value="ECO:0007669"/>
    <property type="project" value="TreeGrafter"/>
</dbReference>
<comment type="subcellular location">
    <subcellularLocation>
        <location evidence="1">Nucleus</location>
    </subcellularLocation>
</comment>
<feature type="region of interest" description="Disordered" evidence="6">
    <location>
        <begin position="330"/>
        <end position="375"/>
    </location>
</feature>
<name>A0A559MN97_9HELO</name>
<dbReference type="InterPro" id="IPR006751">
    <property type="entry name" value="TAFII55_prot_cons_reg"/>
</dbReference>
<keyword evidence="9" id="KW-1185">Reference proteome</keyword>